<evidence type="ECO:0000256" key="6">
    <source>
        <dbReference type="ARBA" id="ARBA00022556"/>
    </source>
</evidence>
<dbReference type="HAMAP" id="MF_00409">
    <property type="entry name" value="LpxK"/>
    <property type="match status" value="1"/>
</dbReference>
<dbReference type="GO" id="GO:0009244">
    <property type="term" value="P:lipopolysaccharide core region biosynthetic process"/>
    <property type="evidence" value="ECO:0007669"/>
    <property type="project" value="TreeGrafter"/>
</dbReference>
<evidence type="ECO:0000256" key="10">
    <source>
        <dbReference type="ARBA" id="ARBA00022840"/>
    </source>
</evidence>
<comment type="similarity">
    <text evidence="13">Belongs to the LpxK family.</text>
</comment>
<keyword evidence="6 13" id="KW-0441">Lipid A biosynthesis</keyword>
<dbReference type="RefSeq" id="WP_161812453.1">
    <property type="nucleotide sequence ID" value="NZ_BLJN01000002.1"/>
</dbReference>
<keyword evidence="9 13" id="KW-0418">Kinase</keyword>
<evidence type="ECO:0000256" key="8">
    <source>
        <dbReference type="ARBA" id="ARBA00022741"/>
    </source>
</evidence>
<feature type="binding site" evidence="13">
    <location>
        <begin position="60"/>
        <end position="67"/>
    </location>
    <ligand>
        <name>ATP</name>
        <dbReference type="ChEBI" id="CHEBI:30616"/>
    </ligand>
</feature>
<accession>A0A829YDR7</accession>
<evidence type="ECO:0000256" key="13">
    <source>
        <dbReference type="HAMAP-Rule" id="MF_00409"/>
    </source>
</evidence>
<dbReference type="GO" id="GO:0005886">
    <property type="term" value="C:plasma membrane"/>
    <property type="evidence" value="ECO:0007669"/>
    <property type="project" value="TreeGrafter"/>
</dbReference>
<evidence type="ECO:0000256" key="9">
    <source>
        <dbReference type="ARBA" id="ARBA00022777"/>
    </source>
</evidence>
<evidence type="ECO:0000256" key="5">
    <source>
        <dbReference type="ARBA" id="ARBA00022516"/>
    </source>
</evidence>
<dbReference type="PANTHER" id="PTHR42724:SF1">
    <property type="entry name" value="TETRAACYLDISACCHARIDE 4'-KINASE, MITOCHONDRIAL-RELATED"/>
    <property type="match status" value="1"/>
</dbReference>
<dbReference type="PANTHER" id="PTHR42724">
    <property type="entry name" value="TETRAACYLDISACCHARIDE 4'-KINASE"/>
    <property type="match status" value="1"/>
</dbReference>
<dbReference type="Proteomes" id="UP000445000">
    <property type="component" value="Unassembled WGS sequence"/>
</dbReference>
<dbReference type="GO" id="GO:0009245">
    <property type="term" value="P:lipid A biosynthetic process"/>
    <property type="evidence" value="ECO:0007669"/>
    <property type="project" value="UniProtKB-UniRule"/>
</dbReference>
<evidence type="ECO:0000313" key="14">
    <source>
        <dbReference type="EMBL" id="GFE80822.1"/>
    </source>
</evidence>
<dbReference type="SUPFAM" id="SSF52540">
    <property type="entry name" value="P-loop containing nucleoside triphosphate hydrolases"/>
    <property type="match status" value="1"/>
</dbReference>
<reference evidence="15" key="1">
    <citation type="submission" date="2020-01" db="EMBL/GenBank/DDBJ databases">
        <title>'Steroidobacter agaridevorans' sp. nov., agar-degrading bacteria isolated from rhizosphere soils.</title>
        <authorList>
            <person name="Ikenaga M."/>
            <person name="Kataoka M."/>
            <person name="Murouchi A."/>
            <person name="Katsuragi S."/>
            <person name="Sakai M."/>
        </authorList>
    </citation>
    <scope>NUCLEOTIDE SEQUENCE [LARGE SCALE GENOMIC DNA]</scope>
    <source>
        <strain evidence="15">YU21-B</strain>
    </source>
</reference>
<dbReference type="Pfam" id="PF02606">
    <property type="entry name" value="LpxK"/>
    <property type="match status" value="1"/>
</dbReference>
<keyword evidence="8 13" id="KW-0547">Nucleotide-binding</keyword>
<name>A0A829YDR7_9GAMM</name>
<comment type="pathway">
    <text evidence="2 13">Glycolipid biosynthesis; lipid IV(A) biosynthesis; lipid IV(A) from (3R)-3-hydroxytetradecanoyl-[acyl-carrier-protein] and UDP-N-acetyl-alpha-D-glucosamine: step 6/6.</text>
</comment>
<dbReference type="GO" id="GO:0005524">
    <property type="term" value="F:ATP binding"/>
    <property type="evidence" value="ECO:0007669"/>
    <property type="project" value="UniProtKB-UniRule"/>
</dbReference>
<protein>
    <recommendedName>
        <fullName evidence="4 13">Tetraacyldisaccharide 4'-kinase</fullName>
        <ecNumber evidence="3 13">2.7.1.130</ecNumber>
    </recommendedName>
    <alternativeName>
        <fullName evidence="12 13">Lipid A 4'-kinase</fullName>
    </alternativeName>
</protein>
<evidence type="ECO:0000256" key="7">
    <source>
        <dbReference type="ARBA" id="ARBA00022679"/>
    </source>
</evidence>
<proteinExistence type="inferred from homology"/>
<keyword evidence="5 13" id="KW-0444">Lipid biosynthesis</keyword>
<evidence type="ECO:0000256" key="3">
    <source>
        <dbReference type="ARBA" id="ARBA00012071"/>
    </source>
</evidence>
<evidence type="ECO:0000256" key="2">
    <source>
        <dbReference type="ARBA" id="ARBA00004870"/>
    </source>
</evidence>
<keyword evidence="11 13" id="KW-0443">Lipid metabolism</keyword>
<sequence>MDAFLQRVWYERHAQWFSLLLLPLSWLFGAVAGVRRAAYRRGWSQSFRVSRPVIVVGNITVGGTGKTPMTIWLAERLRSRGVRVGIVLRGYGGTSTQWPRDVTDETSADEVGDEAVLLARRTGALVVAGPDRVAAAKRAIERGAQVIVCDDGLQHYRLARDLEIAVIDERRGLGNRRLLPAGPLREPPSRLDGVALKVLTRRAQPSSSITLPNAIVTTPVLGEAVSLGTGERRALQSFTGSRVHAIAGIGNPQAFFDALAGRGLTVDAHPLPDHARLTEADIAFPDGAPVLMTEKDAVKCPPGADASRLANCWAVRLDVAIGEADAQAIDRLLDRLLATH</sequence>
<comment type="catalytic activity">
    <reaction evidence="13">
        <text>a lipid A disaccharide + ATP = a lipid IVA + ADP + H(+)</text>
        <dbReference type="Rhea" id="RHEA:67840"/>
        <dbReference type="ChEBI" id="CHEBI:15378"/>
        <dbReference type="ChEBI" id="CHEBI:30616"/>
        <dbReference type="ChEBI" id="CHEBI:176343"/>
        <dbReference type="ChEBI" id="CHEBI:176425"/>
        <dbReference type="ChEBI" id="CHEBI:456216"/>
        <dbReference type="EC" id="2.7.1.130"/>
    </reaction>
</comment>
<dbReference type="GO" id="GO:0009029">
    <property type="term" value="F:lipid-A 4'-kinase activity"/>
    <property type="evidence" value="ECO:0007669"/>
    <property type="project" value="UniProtKB-UniRule"/>
</dbReference>
<gene>
    <name evidence="13 14" type="primary">lpxK</name>
    <name evidence="14" type="ORF">GCM10011487_28220</name>
</gene>
<organism evidence="14 15">
    <name type="scientific">Steroidobacter agaridevorans</name>
    <dbReference type="NCBI Taxonomy" id="2695856"/>
    <lineage>
        <taxon>Bacteria</taxon>
        <taxon>Pseudomonadati</taxon>
        <taxon>Pseudomonadota</taxon>
        <taxon>Gammaproteobacteria</taxon>
        <taxon>Steroidobacterales</taxon>
        <taxon>Steroidobacteraceae</taxon>
        <taxon>Steroidobacter</taxon>
    </lineage>
</organism>
<keyword evidence="7 13" id="KW-0808">Transferase</keyword>
<keyword evidence="10 13" id="KW-0067">ATP-binding</keyword>
<dbReference type="NCBIfam" id="TIGR00682">
    <property type="entry name" value="lpxK"/>
    <property type="match status" value="1"/>
</dbReference>
<dbReference type="AlphaFoldDB" id="A0A829YDR7"/>
<evidence type="ECO:0000256" key="11">
    <source>
        <dbReference type="ARBA" id="ARBA00023098"/>
    </source>
</evidence>
<evidence type="ECO:0000256" key="12">
    <source>
        <dbReference type="ARBA" id="ARBA00029757"/>
    </source>
</evidence>
<dbReference type="UniPathway" id="UPA00359">
    <property type="reaction ID" value="UER00482"/>
</dbReference>
<dbReference type="InterPro" id="IPR003758">
    <property type="entry name" value="LpxK"/>
</dbReference>
<comment type="caution">
    <text evidence="14">The sequence shown here is derived from an EMBL/GenBank/DDBJ whole genome shotgun (WGS) entry which is preliminary data.</text>
</comment>
<evidence type="ECO:0000256" key="1">
    <source>
        <dbReference type="ARBA" id="ARBA00002274"/>
    </source>
</evidence>
<keyword evidence="15" id="KW-1185">Reference proteome</keyword>
<dbReference type="EC" id="2.7.1.130" evidence="3 13"/>
<dbReference type="InterPro" id="IPR027417">
    <property type="entry name" value="P-loop_NTPase"/>
</dbReference>
<evidence type="ECO:0000256" key="4">
    <source>
        <dbReference type="ARBA" id="ARBA00016436"/>
    </source>
</evidence>
<comment type="function">
    <text evidence="1 13">Transfers the gamma-phosphate of ATP to the 4'-position of a tetraacyldisaccharide 1-phosphate intermediate (termed DS-1-P) to form tetraacyldisaccharide 1,4'-bis-phosphate (lipid IVA).</text>
</comment>
<dbReference type="EMBL" id="BLJN01000002">
    <property type="protein sequence ID" value="GFE80822.1"/>
    <property type="molecule type" value="Genomic_DNA"/>
</dbReference>
<evidence type="ECO:0000313" key="15">
    <source>
        <dbReference type="Proteomes" id="UP000445000"/>
    </source>
</evidence>